<evidence type="ECO:0000313" key="2">
    <source>
        <dbReference type="EMBL" id="MPC72179.1"/>
    </source>
</evidence>
<evidence type="ECO:0000313" key="3">
    <source>
        <dbReference type="Proteomes" id="UP000324222"/>
    </source>
</evidence>
<comment type="caution">
    <text evidence="2">The sequence shown here is derived from an EMBL/GenBank/DDBJ whole genome shotgun (WGS) entry which is preliminary data.</text>
</comment>
<gene>
    <name evidence="2" type="ORF">E2C01_066474</name>
</gene>
<dbReference type="Proteomes" id="UP000324222">
    <property type="component" value="Unassembled WGS sequence"/>
</dbReference>
<proteinExistence type="predicted"/>
<protein>
    <submittedName>
        <fullName evidence="2">Uncharacterized protein</fullName>
    </submittedName>
</protein>
<evidence type="ECO:0000256" key="1">
    <source>
        <dbReference type="SAM" id="MobiDB-lite"/>
    </source>
</evidence>
<accession>A0A5B7HR13</accession>
<name>A0A5B7HR13_PORTR</name>
<dbReference type="AlphaFoldDB" id="A0A5B7HR13"/>
<dbReference type="EMBL" id="VSRR010034284">
    <property type="protein sequence ID" value="MPC72179.1"/>
    <property type="molecule type" value="Genomic_DNA"/>
</dbReference>
<reference evidence="2 3" key="1">
    <citation type="submission" date="2019-05" db="EMBL/GenBank/DDBJ databases">
        <title>Another draft genome of Portunus trituberculatus and its Hox gene families provides insights of decapod evolution.</title>
        <authorList>
            <person name="Jeong J.-H."/>
            <person name="Song I."/>
            <person name="Kim S."/>
            <person name="Choi T."/>
            <person name="Kim D."/>
            <person name="Ryu S."/>
            <person name="Kim W."/>
        </authorList>
    </citation>
    <scope>NUCLEOTIDE SEQUENCE [LARGE SCALE GENOMIC DNA]</scope>
    <source>
        <tissue evidence="2">Muscle</tissue>
    </source>
</reference>
<sequence length="74" mass="7789">MHTTQATTSHQSATGGAAAPASLPSPRRSLFMSHSLLGTLSNVHQRRDGLTQGLGVAQWRPPRVAPAGEMPRSC</sequence>
<keyword evidence="3" id="KW-1185">Reference proteome</keyword>
<feature type="region of interest" description="Disordered" evidence="1">
    <location>
        <begin position="1"/>
        <end position="30"/>
    </location>
</feature>
<organism evidence="2 3">
    <name type="scientific">Portunus trituberculatus</name>
    <name type="common">Swimming crab</name>
    <name type="synonym">Neptunus trituberculatus</name>
    <dbReference type="NCBI Taxonomy" id="210409"/>
    <lineage>
        <taxon>Eukaryota</taxon>
        <taxon>Metazoa</taxon>
        <taxon>Ecdysozoa</taxon>
        <taxon>Arthropoda</taxon>
        <taxon>Crustacea</taxon>
        <taxon>Multicrustacea</taxon>
        <taxon>Malacostraca</taxon>
        <taxon>Eumalacostraca</taxon>
        <taxon>Eucarida</taxon>
        <taxon>Decapoda</taxon>
        <taxon>Pleocyemata</taxon>
        <taxon>Brachyura</taxon>
        <taxon>Eubrachyura</taxon>
        <taxon>Portunoidea</taxon>
        <taxon>Portunidae</taxon>
        <taxon>Portuninae</taxon>
        <taxon>Portunus</taxon>
    </lineage>
</organism>